<dbReference type="SUPFAM" id="SSF55060">
    <property type="entry name" value="GHMP Kinase, C-terminal domain"/>
    <property type="match status" value="1"/>
</dbReference>
<dbReference type="Proteomes" id="UP000823616">
    <property type="component" value="Unassembled WGS sequence"/>
</dbReference>
<feature type="active site" evidence="9">
    <location>
        <position position="139"/>
    </location>
</feature>
<gene>
    <name evidence="9 12" type="primary">ispE</name>
    <name evidence="12" type="ORF">IAA96_01815</name>
</gene>
<reference evidence="12" key="1">
    <citation type="submission" date="2020-10" db="EMBL/GenBank/DDBJ databases">
        <authorList>
            <person name="Gilroy R."/>
        </authorList>
    </citation>
    <scope>NUCLEOTIDE SEQUENCE</scope>
    <source>
        <strain evidence="12">B3-4054</strain>
    </source>
</reference>
<protein>
    <recommendedName>
        <fullName evidence="3 9">4-diphosphocytidyl-2-C-methyl-D-erythritol kinase</fullName>
        <shortName evidence="9">CMK</shortName>
        <ecNumber evidence="2 9">2.7.1.148</ecNumber>
    </recommendedName>
    <alternativeName>
        <fullName evidence="8 9">4-(cytidine-5'-diphospho)-2-C-methyl-D-erythritol kinase</fullName>
    </alternativeName>
</protein>
<comment type="catalytic activity">
    <reaction evidence="9">
        <text>4-CDP-2-C-methyl-D-erythritol + ATP = 4-CDP-2-C-methyl-D-erythritol 2-phosphate + ADP + H(+)</text>
        <dbReference type="Rhea" id="RHEA:18437"/>
        <dbReference type="ChEBI" id="CHEBI:15378"/>
        <dbReference type="ChEBI" id="CHEBI:30616"/>
        <dbReference type="ChEBI" id="CHEBI:57823"/>
        <dbReference type="ChEBI" id="CHEBI:57919"/>
        <dbReference type="ChEBI" id="CHEBI:456216"/>
        <dbReference type="EC" id="2.7.1.148"/>
    </reaction>
</comment>
<keyword evidence="4 9" id="KW-0808">Transferase</keyword>
<keyword evidence="5 9" id="KW-0547">Nucleotide-binding</keyword>
<evidence type="ECO:0000259" key="11">
    <source>
        <dbReference type="Pfam" id="PF08544"/>
    </source>
</evidence>
<feature type="domain" description="GHMP kinase C-terminal" evidence="11">
    <location>
        <begin position="221"/>
        <end position="277"/>
    </location>
</feature>
<dbReference type="Gene3D" id="3.30.230.10">
    <property type="match status" value="1"/>
</dbReference>
<comment type="caution">
    <text evidence="12">The sequence shown here is derived from an EMBL/GenBank/DDBJ whole genome shotgun (WGS) entry which is preliminary data.</text>
</comment>
<dbReference type="HAMAP" id="MF_00061">
    <property type="entry name" value="IspE"/>
    <property type="match status" value="1"/>
</dbReference>
<keyword evidence="6 9" id="KW-0418">Kinase</keyword>
<accession>A0A9D9ENI0</accession>
<evidence type="ECO:0000313" key="12">
    <source>
        <dbReference type="EMBL" id="MBO8449825.1"/>
    </source>
</evidence>
<sequence length="293" mass="31485">MDRRKRILAEAPCKLNLHLRAGRRRKDGYHEIESVFQLISVYDSLSVEETGAPGSCTVVCPDMPLPPDNTVARAVSAFRKKTGAGAGVEIRLQKRIPAGAGLGGGSSDAAAVLRALDRLFDTRLSARELADLALETGSDCPFFLDGRPALVSGRGEVIRPLASPARHSGILIWPGVFSGTKEAYRLLDASRAAGEPEEEAAFPLAEEYLRPPSAWRFFNSFTGPVGRAHPEIPAALEDLRRQGADFCGMTGSGSAVFGIFSAEDAEARAFAVLAAKWKCSFRFFFLAFSPALA</sequence>
<dbReference type="GO" id="GO:0016114">
    <property type="term" value="P:terpenoid biosynthetic process"/>
    <property type="evidence" value="ECO:0007669"/>
    <property type="project" value="UniProtKB-UniRule"/>
</dbReference>
<evidence type="ECO:0000256" key="2">
    <source>
        <dbReference type="ARBA" id="ARBA00012052"/>
    </source>
</evidence>
<feature type="domain" description="GHMP kinase N-terminal" evidence="10">
    <location>
        <begin position="69"/>
        <end position="146"/>
    </location>
</feature>
<dbReference type="PANTHER" id="PTHR43527:SF2">
    <property type="entry name" value="4-DIPHOSPHOCYTIDYL-2-C-METHYL-D-ERYTHRITOL KINASE, CHLOROPLASTIC"/>
    <property type="match status" value="1"/>
</dbReference>
<comment type="function">
    <text evidence="9">Catalyzes the phosphorylation of the position 2 hydroxy group of 4-diphosphocytidyl-2C-methyl-D-erythritol.</text>
</comment>
<dbReference type="InterPro" id="IPR036554">
    <property type="entry name" value="GHMP_kinase_C_sf"/>
</dbReference>
<dbReference type="NCBIfam" id="TIGR00154">
    <property type="entry name" value="ispE"/>
    <property type="match status" value="1"/>
</dbReference>
<evidence type="ECO:0000313" key="13">
    <source>
        <dbReference type="Proteomes" id="UP000823616"/>
    </source>
</evidence>
<dbReference type="InterPro" id="IPR014721">
    <property type="entry name" value="Ribsml_uS5_D2-typ_fold_subgr"/>
</dbReference>
<keyword evidence="9" id="KW-0414">Isoprene biosynthesis</keyword>
<feature type="active site" evidence="9">
    <location>
        <position position="14"/>
    </location>
</feature>
<dbReference type="Pfam" id="PF08544">
    <property type="entry name" value="GHMP_kinases_C"/>
    <property type="match status" value="1"/>
</dbReference>
<dbReference type="Gene3D" id="3.30.70.890">
    <property type="entry name" value="GHMP kinase, C-terminal domain"/>
    <property type="match status" value="1"/>
</dbReference>
<dbReference type="EMBL" id="JADIMS010000032">
    <property type="protein sequence ID" value="MBO8449825.1"/>
    <property type="molecule type" value="Genomic_DNA"/>
</dbReference>
<dbReference type="InterPro" id="IPR013750">
    <property type="entry name" value="GHMP_kinase_C_dom"/>
</dbReference>
<evidence type="ECO:0000259" key="10">
    <source>
        <dbReference type="Pfam" id="PF00288"/>
    </source>
</evidence>
<evidence type="ECO:0000256" key="6">
    <source>
        <dbReference type="ARBA" id="ARBA00022777"/>
    </source>
</evidence>
<reference evidence="12" key="2">
    <citation type="journal article" date="2021" name="PeerJ">
        <title>Extensive microbial diversity within the chicken gut microbiome revealed by metagenomics and culture.</title>
        <authorList>
            <person name="Gilroy R."/>
            <person name="Ravi A."/>
            <person name="Getino M."/>
            <person name="Pursley I."/>
            <person name="Horton D.L."/>
            <person name="Alikhan N.F."/>
            <person name="Baker D."/>
            <person name="Gharbi K."/>
            <person name="Hall N."/>
            <person name="Watson M."/>
            <person name="Adriaenssens E.M."/>
            <person name="Foster-Nyarko E."/>
            <person name="Jarju S."/>
            <person name="Secka A."/>
            <person name="Antonio M."/>
            <person name="Oren A."/>
            <person name="Chaudhuri R.R."/>
            <person name="La Ragione R."/>
            <person name="Hildebrand F."/>
            <person name="Pallen M.J."/>
        </authorList>
    </citation>
    <scope>NUCLEOTIDE SEQUENCE</scope>
    <source>
        <strain evidence="12">B3-4054</strain>
    </source>
</reference>
<dbReference type="InterPro" id="IPR020568">
    <property type="entry name" value="Ribosomal_Su5_D2-typ_SF"/>
</dbReference>
<feature type="binding site" evidence="9">
    <location>
        <begin position="97"/>
        <end position="107"/>
    </location>
    <ligand>
        <name>ATP</name>
        <dbReference type="ChEBI" id="CHEBI:30616"/>
    </ligand>
</feature>
<evidence type="ECO:0000256" key="8">
    <source>
        <dbReference type="ARBA" id="ARBA00032554"/>
    </source>
</evidence>
<dbReference type="AlphaFoldDB" id="A0A9D9ENI0"/>
<evidence type="ECO:0000256" key="3">
    <source>
        <dbReference type="ARBA" id="ARBA00017473"/>
    </source>
</evidence>
<proteinExistence type="inferred from homology"/>
<evidence type="ECO:0000256" key="4">
    <source>
        <dbReference type="ARBA" id="ARBA00022679"/>
    </source>
</evidence>
<name>A0A9D9ENI0_9SPIR</name>
<evidence type="ECO:0000256" key="5">
    <source>
        <dbReference type="ARBA" id="ARBA00022741"/>
    </source>
</evidence>
<dbReference type="Pfam" id="PF00288">
    <property type="entry name" value="GHMP_kinases_N"/>
    <property type="match status" value="1"/>
</dbReference>
<evidence type="ECO:0000256" key="1">
    <source>
        <dbReference type="ARBA" id="ARBA00009684"/>
    </source>
</evidence>
<dbReference type="SUPFAM" id="SSF54211">
    <property type="entry name" value="Ribosomal protein S5 domain 2-like"/>
    <property type="match status" value="1"/>
</dbReference>
<dbReference type="GO" id="GO:0005524">
    <property type="term" value="F:ATP binding"/>
    <property type="evidence" value="ECO:0007669"/>
    <property type="project" value="UniProtKB-UniRule"/>
</dbReference>
<dbReference type="GO" id="GO:0019288">
    <property type="term" value="P:isopentenyl diphosphate biosynthetic process, methylerythritol 4-phosphate pathway"/>
    <property type="evidence" value="ECO:0007669"/>
    <property type="project" value="UniProtKB-UniRule"/>
</dbReference>
<dbReference type="InterPro" id="IPR006204">
    <property type="entry name" value="GHMP_kinase_N_dom"/>
</dbReference>
<dbReference type="InterPro" id="IPR004424">
    <property type="entry name" value="IspE"/>
</dbReference>
<keyword evidence="7 9" id="KW-0067">ATP-binding</keyword>
<dbReference type="PANTHER" id="PTHR43527">
    <property type="entry name" value="4-DIPHOSPHOCYTIDYL-2-C-METHYL-D-ERYTHRITOL KINASE, CHLOROPLASTIC"/>
    <property type="match status" value="1"/>
</dbReference>
<dbReference type="PIRSF" id="PIRSF010376">
    <property type="entry name" value="IspE"/>
    <property type="match status" value="1"/>
</dbReference>
<dbReference type="GO" id="GO:0050515">
    <property type="term" value="F:4-(cytidine 5'-diphospho)-2-C-methyl-D-erythritol kinase activity"/>
    <property type="evidence" value="ECO:0007669"/>
    <property type="project" value="UniProtKB-UniRule"/>
</dbReference>
<evidence type="ECO:0000256" key="7">
    <source>
        <dbReference type="ARBA" id="ARBA00022840"/>
    </source>
</evidence>
<comment type="similarity">
    <text evidence="1 9">Belongs to the GHMP kinase family. IspE subfamily.</text>
</comment>
<comment type="pathway">
    <text evidence="9">Isoprenoid biosynthesis; isopentenyl diphosphate biosynthesis via DXP pathway; isopentenyl diphosphate from 1-deoxy-D-xylulose 5-phosphate: step 3/6.</text>
</comment>
<dbReference type="EC" id="2.7.1.148" evidence="2 9"/>
<evidence type="ECO:0000256" key="9">
    <source>
        <dbReference type="HAMAP-Rule" id="MF_00061"/>
    </source>
</evidence>
<organism evidence="12 13">
    <name type="scientific">Candidatus Avitreponema avistercoris</name>
    <dbReference type="NCBI Taxonomy" id="2840705"/>
    <lineage>
        <taxon>Bacteria</taxon>
        <taxon>Pseudomonadati</taxon>
        <taxon>Spirochaetota</taxon>
        <taxon>Spirochaetia</taxon>
        <taxon>Spirochaetales</taxon>
        <taxon>Candidatus Avitreponema</taxon>
    </lineage>
</organism>